<dbReference type="RefSeq" id="WP_035851277.1">
    <property type="nucleotide sequence ID" value="NZ_KK073874.1"/>
</dbReference>
<reference evidence="2 3" key="1">
    <citation type="submission" date="2013-07" db="EMBL/GenBank/DDBJ databases">
        <authorList>
            <consortium name="DOE Joint Genome Institute"/>
            <person name="Eisen J."/>
            <person name="Huntemann M."/>
            <person name="Han J."/>
            <person name="Chen A."/>
            <person name="Kyrpides N."/>
            <person name="Mavromatis K."/>
            <person name="Markowitz V."/>
            <person name="Palaniappan K."/>
            <person name="Ivanova N."/>
            <person name="Schaumberg A."/>
            <person name="Pati A."/>
            <person name="Liolios K."/>
            <person name="Nordberg H.P."/>
            <person name="Cantor M.N."/>
            <person name="Hua S.X."/>
            <person name="Woyke T."/>
        </authorList>
    </citation>
    <scope>NUCLEOTIDE SEQUENCE [LARGE SCALE GENOMIC DNA]</scope>
    <source>
        <strain evidence="2 3">DSM 44712</strain>
    </source>
</reference>
<dbReference type="OrthoDB" id="3671425at2"/>
<gene>
    <name evidence="2" type="ORF">CryarDRAFT_2947</name>
</gene>
<dbReference type="EMBL" id="JFBT01000001">
    <property type="protein sequence ID" value="EXG81827.1"/>
    <property type="molecule type" value="Genomic_DNA"/>
</dbReference>
<proteinExistence type="predicted"/>
<name>A0A010ZX81_9ACTN</name>
<keyword evidence="1" id="KW-0812">Transmembrane</keyword>
<dbReference type="Proteomes" id="UP000021053">
    <property type="component" value="Unassembled WGS sequence"/>
</dbReference>
<keyword evidence="3" id="KW-1185">Reference proteome</keyword>
<keyword evidence="1" id="KW-1133">Transmembrane helix</keyword>
<dbReference type="PATRIC" id="fig|927661.3.peg.2909"/>
<evidence type="ECO:0000256" key="1">
    <source>
        <dbReference type="SAM" id="Phobius"/>
    </source>
</evidence>
<keyword evidence="1" id="KW-0472">Membrane</keyword>
<comment type="caution">
    <text evidence="2">The sequence shown here is derived from an EMBL/GenBank/DDBJ whole genome shotgun (WGS) entry which is preliminary data.</text>
</comment>
<sequence>MNEVDQAVRWMLTEKADSVSEPERLLAGVHIRIRRRRNRRRALVSAVAVVVLLAAGTVAWSTDRQDRLVPAQRPSAGPGVVPPSPVGVGPMPTNFPAAQVMLDTPGNWLFTSQQDTRPDAWIQVRISRVRLVPSMGLGTYSTIPVGNLRADVYVVPPRPRGGIQERAGSNYKGGPYLELTYFHRAFGVWVQISASHRAETRPLGVTPDDLAGIARGITAQETPISDQLRFATAPPGLTVGGALTGPRRSIYEFLEPDGDYEAMRPEPGSLDLHGVVTVRVQAGHDHDNPIRVRTFEAGRWTVTKYRRLGTADGPSYLMTIDDRRSIIVEVDERARFTDEEMTHFIGGISLGPDFACCG</sequence>
<protein>
    <submittedName>
        <fullName evidence="2">Uncharacterized protein</fullName>
    </submittedName>
</protein>
<evidence type="ECO:0000313" key="3">
    <source>
        <dbReference type="Proteomes" id="UP000021053"/>
    </source>
</evidence>
<evidence type="ECO:0000313" key="2">
    <source>
        <dbReference type="EMBL" id="EXG81827.1"/>
    </source>
</evidence>
<dbReference type="AlphaFoldDB" id="A0A010ZX81"/>
<organism evidence="2 3">
    <name type="scientific">Cryptosporangium arvum DSM 44712</name>
    <dbReference type="NCBI Taxonomy" id="927661"/>
    <lineage>
        <taxon>Bacteria</taxon>
        <taxon>Bacillati</taxon>
        <taxon>Actinomycetota</taxon>
        <taxon>Actinomycetes</taxon>
        <taxon>Cryptosporangiales</taxon>
        <taxon>Cryptosporangiaceae</taxon>
        <taxon>Cryptosporangium</taxon>
    </lineage>
</organism>
<accession>A0A010ZX81</accession>
<feature type="transmembrane region" description="Helical" evidence="1">
    <location>
        <begin position="42"/>
        <end position="60"/>
    </location>
</feature>
<dbReference type="HOGENOM" id="CLU_773206_0_0_11"/>